<organism evidence="3">
    <name type="scientific">Palpitomonas bilix</name>
    <dbReference type="NCBI Taxonomy" id="652834"/>
    <lineage>
        <taxon>Eukaryota</taxon>
        <taxon>Eukaryota incertae sedis</taxon>
    </lineage>
</organism>
<evidence type="ECO:0008006" key="4">
    <source>
        <dbReference type="Google" id="ProtNLM"/>
    </source>
</evidence>
<dbReference type="EMBL" id="HBIB01017420">
    <property type="protein sequence ID" value="CAE0249065.1"/>
    <property type="molecule type" value="Transcribed_RNA"/>
</dbReference>
<dbReference type="SUPFAM" id="SSF52540">
    <property type="entry name" value="P-loop containing nucleoside triphosphate hydrolases"/>
    <property type="match status" value="1"/>
</dbReference>
<sequence length="1059" mass="120561">MDAHTTTAEVLDFLTPSDIRNVGTQGGASRVTPDDTNTNKEDLKRIYEAIQGLEIKDQPVEDLTARILYDLKLSALVLDKEGTKIPRVFFPIDKNELSTRGGSMISLKLNLEPSSAETILKKQVAYQTELMEDADPQMNNQAGIQSYVNAILQSGPEKKSAVFCMMGESGAGKTTNSEAIEQAIFNSKGGTTVKPDFSDDSELKVADFSKMSGATFEEKKSENQATLARICFNILEQIGNAQTKNNPNSSRFIRVTTYKVDIVPDESSSDSDKKKFDLKELSYEGYNLDIRRAIIHDRDGTQGSDNTFHCLRSPKHYELEKSEDDQNRVNQFNVYLRHYVQFVTPFLTDTQKQAFQKEAFRLRDGLRCIRAQLNTLHHEAIFPECMDDSKKSVLFAAKTFQEQYGINYNTVEKFKNPTSTYFPVYICLMYTAWFKDVMQFLNTYNKKLMQSHGSDNVTAEKNIKTIDIFGFENMNKTENEKNNKLFQLICNLTNDNVNQVFQDVYEKGLFQKIDESAAFQGDGIDLHYKIGPVLNALWNGLIDKLKASSITDTEKRKFRNIASLQEDARLKRKNDNQQYCPVVDPVDIFERKQEFLTILTSSDTYPSRNQDIQSIQNMTAYLKDLLFHSQSSQSQQLVMGQETTVHKNFQEPLLGEQLNSFDSNIFHFTNRTKKITYHLPNFALEGIVENPETIMNSGIVFFKSYQPPQGSTYQKIAQLFPQWDMMFPTGKKALDSTLLAEAERDTKTLLKLLHGTESEKLLYFIKCIRLDNKYSSAQAPIHINRNGLNKEETVRSEKFRNLLQNELETTGMIGVYKKSLEIEGASIDTNEFEQCFTTIVDPKDFGLLGQPLMGKLRVFCAKAGAKLDEDLCLTKVNGKIFMTEHLKSIYDIMKKQHDIQSASSAQLMLEQLVANGGKMDGVPRNAHSVEERDVKRYKVKKMGHTLATMNIKYDGDAPNGYLLLDEDLSTLDPEIEEWQRKYNTFVRNVRSSHIETTYADALMVFQAMLDHFYKDDEHRTELAPMCVPASFLFLLAQNPDAVQAVWESQLNNLSVSSKA</sequence>
<protein>
    <recommendedName>
        <fullName evidence="4">Myosin motor domain-containing protein</fullName>
    </recommendedName>
</protein>
<dbReference type="GO" id="GO:0005524">
    <property type="term" value="F:ATP binding"/>
    <property type="evidence" value="ECO:0007669"/>
    <property type="project" value="InterPro"/>
</dbReference>
<evidence type="ECO:0000313" key="3">
    <source>
        <dbReference type="EMBL" id="CAE0249065.1"/>
    </source>
</evidence>
<accession>A0A7S3D865</accession>
<dbReference type="GO" id="GO:0003774">
    <property type="term" value="F:cytoskeletal motor activity"/>
    <property type="evidence" value="ECO:0007669"/>
    <property type="project" value="InterPro"/>
</dbReference>
<dbReference type="PRINTS" id="PR00193">
    <property type="entry name" value="MYOSINHEAVY"/>
</dbReference>
<dbReference type="InterPro" id="IPR027417">
    <property type="entry name" value="P-loop_NTPase"/>
</dbReference>
<evidence type="ECO:0000256" key="1">
    <source>
        <dbReference type="ARBA" id="ARBA00023123"/>
    </source>
</evidence>
<name>A0A7S3D865_9EUKA</name>
<proteinExistence type="predicted"/>
<dbReference type="InterPro" id="IPR001609">
    <property type="entry name" value="Myosin_head_motor_dom-like"/>
</dbReference>
<keyword evidence="1" id="KW-0518">Myosin</keyword>
<evidence type="ECO:0000256" key="2">
    <source>
        <dbReference type="ARBA" id="ARBA00023175"/>
    </source>
</evidence>
<keyword evidence="2" id="KW-0505">Motor protein</keyword>
<dbReference type="AlphaFoldDB" id="A0A7S3D865"/>
<dbReference type="GO" id="GO:0016459">
    <property type="term" value="C:myosin complex"/>
    <property type="evidence" value="ECO:0007669"/>
    <property type="project" value="UniProtKB-KW"/>
</dbReference>
<dbReference type="InterPro" id="IPR036961">
    <property type="entry name" value="Kinesin_motor_dom_sf"/>
</dbReference>
<reference evidence="3" key="1">
    <citation type="submission" date="2021-01" db="EMBL/GenBank/DDBJ databases">
        <authorList>
            <person name="Corre E."/>
            <person name="Pelletier E."/>
            <person name="Niang G."/>
            <person name="Scheremetjew M."/>
            <person name="Finn R."/>
            <person name="Kale V."/>
            <person name="Holt S."/>
            <person name="Cochrane G."/>
            <person name="Meng A."/>
            <person name="Brown T."/>
            <person name="Cohen L."/>
        </authorList>
    </citation>
    <scope>NUCLEOTIDE SEQUENCE</scope>
    <source>
        <strain evidence="3">NIES-2562</strain>
    </source>
</reference>
<gene>
    <name evidence="3" type="ORF">PBIL07802_LOCUS11264</name>
</gene>
<dbReference type="Gene3D" id="3.40.850.10">
    <property type="entry name" value="Kinesin motor domain"/>
    <property type="match status" value="1"/>
</dbReference>